<keyword evidence="3" id="KW-1185">Reference proteome</keyword>
<dbReference type="KEGG" id="thac:CSC3H3_17455"/>
<reference evidence="2 4" key="1">
    <citation type="submission" date="2017-09" db="EMBL/GenBank/DDBJ databases">
        <title>Biodiversity and function of Thalassospira species in the particle-attached aromatic-hydrocarbon-degrading consortia from the surface seawater of the South China Sea.</title>
        <authorList>
            <person name="Dong C."/>
            <person name="Liu R."/>
            <person name="Shao Z."/>
        </authorList>
    </citation>
    <scope>NUCLEOTIDE SEQUENCE [LARGE SCALE GENOMIC DNA]</scope>
    <source>
        <strain evidence="2 4">CSC1P2</strain>
    </source>
</reference>
<dbReference type="Proteomes" id="UP000233458">
    <property type="component" value="Chromosome"/>
</dbReference>
<organism evidence="2 4">
    <name type="scientific">Thalassospira marina</name>
    <dbReference type="NCBI Taxonomy" id="2048283"/>
    <lineage>
        <taxon>Bacteria</taxon>
        <taxon>Pseudomonadati</taxon>
        <taxon>Pseudomonadota</taxon>
        <taxon>Alphaproteobacteria</taxon>
        <taxon>Rhodospirillales</taxon>
        <taxon>Thalassospiraceae</taxon>
        <taxon>Thalassospira</taxon>
    </lineage>
</organism>
<evidence type="ECO:0000313" key="3">
    <source>
        <dbReference type="Proteomes" id="UP000233458"/>
    </source>
</evidence>
<dbReference type="AlphaFoldDB" id="A0A2N3KGN6"/>
<dbReference type="EMBL" id="NWTK01000018">
    <property type="protein sequence ID" value="PKR49680.1"/>
    <property type="molecule type" value="Genomic_DNA"/>
</dbReference>
<gene>
    <name evidence="2" type="ORF">COO20_21875</name>
    <name evidence="1" type="ORF">CSC3H3_17455</name>
</gene>
<evidence type="ECO:0000313" key="2">
    <source>
        <dbReference type="EMBL" id="PKR49680.1"/>
    </source>
</evidence>
<accession>A0A2N3KGN6</accession>
<dbReference type="EMBL" id="CP024199">
    <property type="protein sequence ID" value="AUG54304.1"/>
    <property type="molecule type" value="Genomic_DNA"/>
</dbReference>
<reference evidence="1 3" key="2">
    <citation type="submission" date="2017-10" db="EMBL/GenBank/DDBJ databases">
        <title>Biodiversity and function of Thalassospira species in the particle-attached aromatic-hydrocarbon-degrading consortia from the surface seawater of the China South Sea.</title>
        <authorList>
            <person name="Dong C."/>
            <person name="Liu R."/>
            <person name="Shao Z."/>
        </authorList>
    </citation>
    <scope>NUCLEOTIDE SEQUENCE [LARGE SCALE GENOMIC DNA]</scope>
    <source>
        <strain evidence="1 3">CSC3H3</strain>
    </source>
</reference>
<name>A0A2N3KGN6_9PROT</name>
<evidence type="ECO:0000313" key="4">
    <source>
        <dbReference type="Proteomes" id="UP000233597"/>
    </source>
</evidence>
<protein>
    <submittedName>
        <fullName evidence="2">Uncharacterized protein</fullName>
    </submittedName>
</protein>
<sequence>MIKAFASRIQRYRQAGIDQADQAETAIALPQDGNKTGRNAHIWRIRPVRSDQYVGFSQLPQTQG</sequence>
<evidence type="ECO:0000313" key="1">
    <source>
        <dbReference type="EMBL" id="AUG54304.1"/>
    </source>
</evidence>
<proteinExistence type="predicted"/>
<dbReference type="Proteomes" id="UP000233597">
    <property type="component" value="Unassembled WGS sequence"/>
</dbReference>